<name>A0A7V8VFK7_9BACT</name>
<dbReference type="PANTHER" id="PTHR44858">
    <property type="entry name" value="TETRATRICOPEPTIDE REPEAT PROTEIN 6"/>
    <property type="match status" value="1"/>
</dbReference>
<evidence type="ECO:0000256" key="1">
    <source>
        <dbReference type="ARBA" id="ARBA00022737"/>
    </source>
</evidence>
<dbReference type="Pfam" id="PF13432">
    <property type="entry name" value="TPR_16"/>
    <property type="match status" value="1"/>
</dbReference>
<keyword evidence="4" id="KW-0732">Signal</keyword>
<evidence type="ECO:0000256" key="3">
    <source>
        <dbReference type="PROSITE-ProRule" id="PRU00339"/>
    </source>
</evidence>
<comment type="caution">
    <text evidence="5">The sequence shown here is derived from an EMBL/GenBank/DDBJ whole genome shotgun (WGS) entry which is preliminary data.</text>
</comment>
<keyword evidence="1" id="KW-0677">Repeat</keyword>
<feature type="signal peptide" evidence="4">
    <location>
        <begin position="1"/>
        <end position="21"/>
    </location>
</feature>
<dbReference type="InterPro" id="IPR019734">
    <property type="entry name" value="TPR_rpt"/>
</dbReference>
<accession>A0A7V8VFK7</accession>
<dbReference type="SUPFAM" id="SSF48452">
    <property type="entry name" value="TPR-like"/>
    <property type="match status" value="1"/>
</dbReference>
<evidence type="ECO:0000313" key="6">
    <source>
        <dbReference type="Proteomes" id="UP000542342"/>
    </source>
</evidence>
<dbReference type="PANTHER" id="PTHR44858:SF1">
    <property type="entry name" value="UDP-N-ACETYLGLUCOSAMINE--PEPTIDE N-ACETYLGLUCOSAMINYLTRANSFERASE SPINDLY-RELATED"/>
    <property type="match status" value="1"/>
</dbReference>
<reference evidence="5 6" key="1">
    <citation type="submission" date="2020-07" db="EMBL/GenBank/DDBJ databases">
        <title>Thermogemmata thermophila gen. nov., sp. nov., a novel moderate thermophilic planctomycete from a Kamchatka hot spring.</title>
        <authorList>
            <person name="Elcheninov A.G."/>
            <person name="Podosokorskaya O.A."/>
            <person name="Kovaleva O.L."/>
            <person name="Novikov A."/>
            <person name="Bonch-Osmolovskaya E.A."/>
            <person name="Toshchakov S.V."/>
            <person name="Kublanov I.V."/>
        </authorList>
    </citation>
    <scope>NUCLEOTIDE SEQUENCE [LARGE SCALE GENOMIC DNA]</scope>
    <source>
        <strain evidence="5 6">2918</strain>
    </source>
</reference>
<dbReference type="AlphaFoldDB" id="A0A7V8VFK7"/>
<dbReference type="Pfam" id="PF14559">
    <property type="entry name" value="TPR_19"/>
    <property type="match status" value="1"/>
</dbReference>
<feature type="repeat" description="TPR" evidence="3">
    <location>
        <begin position="203"/>
        <end position="236"/>
    </location>
</feature>
<dbReference type="Gene3D" id="1.25.40.10">
    <property type="entry name" value="Tetratricopeptide repeat domain"/>
    <property type="match status" value="1"/>
</dbReference>
<evidence type="ECO:0000313" key="5">
    <source>
        <dbReference type="EMBL" id="MBA2227114.1"/>
    </source>
</evidence>
<dbReference type="PROSITE" id="PS51257">
    <property type="entry name" value="PROKAR_LIPOPROTEIN"/>
    <property type="match status" value="1"/>
</dbReference>
<keyword evidence="2 3" id="KW-0802">TPR repeat</keyword>
<dbReference type="InterPro" id="IPR050498">
    <property type="entry name" value="Ycf3"/>
</dbReference>
<dbReference type="InterPro" id="IPR011990">
    <property type="entry name" value="TPR-like_helical_dom_sf"/>
</dbReference>
<gene>
    <name evidence="5" type="ORF">H0921_13205</name>
</gene>
<feature type="chain" id="PRO_5031445613" evidence="4">
    <location>
        <begin position="22"/>
        <end position="258"/>
    </location>
</feature>
<dbReference type="RefSeq" id="WP_194538895.1">
    <property type="nucleotide sequence ID" value="NZ_JACEFB010000010.1"/>
</dbReference>
<protein>
    <submittedName>
        <fullName evidence="5">Tetratricopeptide repeat protein</fullName>
    </submittedName>
</protein>
<feature type="repeat" description="TPR" evidence="3">
    <location>
        <begin position="139"/>
        <end position="172"/>
    </location>
</feature>
<organism evidence="5 6">
    <name type="scientific">Thermogemmata fonticola</name>
    <dbReference type="NCBI Taxonomy" id="2755323"/>
    <lineage>
        <taxon>Bacteria</taxon>
        <taxon>Pseudomonadati</taxon>
        <taxon>Planctomycetota</taxon>
        <taxon>Planctomycetia</taxon>
        <taxon>Gemmatales</taxon>
        <taxon>Gemmataceae</taxon>
        <taxon>Thermogemmata</taxon>
    </lineage>
</organism>
<feature type="repeat" description="TPR" evidence="3">
    <location>
        <begin position="70"/>
        <end position="103"/>
    </location>
</feature>
<dbReference type="EMBL" id="JACEFB010000010">
    <property type="protein sequence ID" value="MBA2227114.1"/>
    <property type="molecule type" value="Genomic_DNA"/>
</dbReference>
<dbReference type="Pfam" id="PF00515">
    <property type="entry name" value="TPR_1"/>
    <property type="match status" value="1"/>
</dbReference>
<dbReference type="Proteomes" id="UP000542342">
    <property type="component" value="Unassembled WGS sequence"/>
</dbReference>
<evidence type="ECO:0000256" key="4">
    <source>
        <dbReference type="SAM" id="SignalP"/>
    </source>
</evidence>
<dbReference type="PROSITE" id="PS50005">
    <property type="entry name" value="TPR"/>
    <property type="match status" value="3"/>
</dbReference>
<sequence length="258" mass="28002">MTRFFPAVGLASFLLPLVAGCQGTTGTIHSGSGLLSSARLWQSDPPALLIGPEAAAQAPPPPELPAPEAARLAFRTAQEFEKNGRIPEAIQFYEKARSHDPAMRLHAARRLAVLYDLTGDFPKADAEYALLLQAHPKDADLLNDLGYSHYCRGQWSTSEHYLTQAVQLQPQHKKAWINLGLARAQQGKVEESLQAFQQAVSPAQAHCNLAFVLAAQGHREQALQHYRTALQLDPSLRLAQAALARLSPPQAESPASAP</sequence>
<evidence type="ECO:0000256" key="2">
    <source>
        <dbReference type="ARBA" id="ARBA00022803"/>
    </source>
</evidence>
<keyword evidence="6" id="KW-1185">Reference proteome</keyword>
<dbReference type="PROSITE" id="PS50293">
    <property type="entry name" value="TPR_REGION"/>
    <property type="match status" value="1"/>
</dbReference>
<proteinExistence type="predicted"/>
<dbReference type="SMART" id="SM00028">
    <property type="entry name" value="TPR"/>
    <property type="match status" value="5"/>
</dbReference>